<feature type="transmembrane region" description="Helical" evidence="6">
    <location>
        <begin position="437"/>
        <end position="459"/>
    </location>
</feature>
<evidence type="ECO:0000313" key="7">
    <source>
        <dbReference type="EMBL" id="MBE6270542.1"/>
    </source>
</evidence>
<dbReference type="GO" id="GO:0005886">
    <property type="term" value="C:plasma membrane"/>
    <property type="evidence" value="ECO:0007669"/>
    <property type="project" value="UniProtKB-SubCell"/>
</dbReference>
<feature type="transmembrane region" description="Helical" evidence="6">
    <location>
        <begin position="404"/>
        <end position="425"/>
    </location>
</feature>
<name>A0A9D5SA08_XYLRU</name>
<proteinExistence type="predicted"/>
<dbReference type="Proteomes" id="UP000806522">
    <property type="component" value="Unassembled WGS sequence"/>
</dbReference>
<dbReference type="PANTHER" id="PTHR30250">
    <property type="entry name" value="PST FAMILY PREDICTED COLANIC ACID TRANSPORTER"/>
    <property type="match status" value="1"/>
</dbReference>
<evidence type="ECO:0000256" key="1">
    <source>
        <dbReference type="ARBA" id="ARBA00004651"/>
    </source>
</evidence>
<reference evidence="7" key="1">
    <citation type="submission" date="2019-04" db="EMBL/GenBank/DDBJ databases">
        <title>Evolution of Biomass-Degrading Anaerobic Consortia Revealed by Metagenomics.</title>
        <authorList>
            <person name="Peng X."/>
        </authorList>
    </citation>
    <scope>NUCLEOTIDE SEQUENCE</scope>
    <source>
        <strain evidence="7">SIG140</strain>
    </source>
</reference>
<feature type="transmembrane region" description="Helical" evidence="6">
    <location>
        <begin position="161"/>
        <end position="182"/>
    </location>
</feature>
<keyword evidence="4 6" id="KW-1133">Transmembrane helix</keyword>
<feature type="transmembrane region" description="Helical" evidence="6">
    <location>
        <begin position="345"/>
        <end position="367"/>
    </location>
</feature>
<evidence type="ECO:0000313" key="8">
    <source>
        <dbReference type="Proteomes" id="UP000806522"/>
    </source>
</evidence>
<evidence type="ECO:0000256" key="4">
    <source>
        <dbReference type="ARBA" id="ARBA00022989"/>
    </source>
</evidence>
<dbReference type="AlphaFoldDB" id="A0A9D5SA08"/>
<feature type="transmembrane region" description="Helical" evidence="6">
    <location>
        <begin position="16"/>
        <end position="33"/>
    </location>
</feature>
<feature type="transmembrane region" description="Helical" evidence="6">
    <location>
        <begin position="45"/>
        <end position="66"/>
    </location>
</feature>
<feature type="transmembrane region" description="Helical" evidence="6">
    <location>
        <begin position="379"/>
        <end position="398"/>
    </location>
</feature>
<keyword evidence="2" id="KW-1003">Cell membrane</keyword>
<feature type="transmembrane region" description="Helical" evidence="6">
    <location>
        <begin position="465"/>
        <end position="486"/>
    </location>
</feature>
<keyword evidence="3 6" id="KW-0812">Transmembrane</keyword>
<organism evidence="7 8">
    <name type="scientific">Xylanibacter ruminicola</name>
    <name type="common">Prevotella ruminicola</name>
    <dbReference type="NCBI Taxonomy" id="839"/>
    <lineage>
        <taxon>Bacteria</taxon>
        <taxon>Pseudomonadati</taxon>
        <taxon>Bacteroidota</taxon>
        <taxon>Bacteroidia</taxon>
        <taxon>Bacteroidales</taxon>
        <taxon>Prevotellaceae</taxon>
        <taxon>Xylanibacter</taxon>
    </lineage>
</organism>
<dbReference type="PANTHER" id="PTHR30250:SF26">
    <property type="entry name" value="PSMA PROTEIN"/>
    <property type="match status" value="1"/>
</dbReference>
<feature type="transmembrane region" description="Helical" evidence="6">
    <location>
        <begin position="128"/>
        <end position="149"/>
    </location>
</feature>
<dbReference type="InterPro" id="IPR050833">
    <property type="entry name" value="Poly_Biosynth_Transport"/>
</dbReference>
<sequence>MSTNTINNKRLAKNTLFLYLRMFIIMGVSFYTTRVVLQVLGVSDYGIYNTIAAVVVLFAFLNNAMVTTTQRFLNFYLGKGDDKSVSLCFSMSLMVHIIIGLILVIIAEVGGLWFLYFKMSLPLERMDAAFWTLHLAALSLFVNVVRSPYNACMIAYEKMDFYAYISILEAILKLAIVYLLLLLKTDKLILYGILTLLVSVVIMMMYKIYCNKHYHISHFKYCWDKNMFANLFQFSGYSLLGNAANAGTQQGVSMIVNVFAGVTTNAAIGVSGQLSHGIYNFITNFQVAFNPTLIKTYAQNEFEQLKALIFRVSKYSYFLMFIISLPVLIYCEEFLEIWLKTVPEYTPAFCRLTIISLLIDTIAEPLWKTVQASGIIKRYQLTVSFILLFNLPLAYFLLSKGFSPVSVFIVKLILNFLTYIYRFYYTHNLIKLPIIKYIKCTLIPIVSITLLSALVAIVINSTNWHFVVGSVVIGVLTIAFVILLGLTSEERIFAVNIIKQRFKK</sequence>
<protein>
    <submittedName>
        <fullName evidence="7">Lipopolysaccharide biosynthesis protein</fullName>
    </submittedName>
</protein>
<feature type="transmembrane region" description="Helical" evidence="6">
    <location>
        <begin position="87"/>
        <end position="116"/>
    </location>
</feature>
<comment type="subcellular location">
    <subcellularLocation>
        <location evidence="1">Cell membrane</location>
        <topology evidence="1">Multi-pass membrane protein</topology>
    </subcellularLocation>
</comment>
<accession>A0A9D5SA08</accession>
<evidence type="ECO:0000256" key="2">
    <source>
        <dbReference type="ARBA" id="ARBA00022475"/>
    </source>
</evidence>
<dbReference type="EMBL" id="SUYC01000005">
    <property type="protein sequence ID" value="MBE6270542.1"/>
    <property type="molecule type" value="Genomic_DNA"/>
</dbReference>
<evidence type="ECO:0000256" key="6">
    <source>
        <dbReference type="SAM" id="Phobius"/>
    </source>
</evidence>
<feature type="transmembrane region" description="Helical" evidence="6">
    <location>
        <begin position="188"/>
        <end position="209"/>
    </location>
</feature>
<evidence type="ECO:0000256" key="3">
    <source>
        <dbReference type="ARBA" id="ARBA00022692"/>
    </source>
</evidence>
<comment type="caution">
    <text evidence="7">The sequence shown here is derived from an EMBL/GenBank/DDBJ whole genome shotgun (WGS) entry which is preliminary data.</text>
</comment>
<gene>
    <name evidence="7" type="ORF">E7101_06275</name>
</gene>
<feature type="transmembrane region" description="Helical" evidence="6">
    <location>
        <begin position="315"/>
        <end position="339"/>
    </location>
</feature>
<keyword evidence="5 6" id="KW-0472">Membrane</keyword>
<evidence type="ECO:0000256" key="5">
    <source>
        <dbReference type="ARBA" id="ARBA00023136"/>
    </source>
</evidence>